<dbReference type="OrthoDB" id="9792160at2"/>
<protein>
    <recommendedName>
        <fullName evidence="3">RNA-binding protein with PIN domain</fullName>
    </recommendedName>
</protein>
<accession>A0A2V2YLG2</accession>
<dbReference type="PANTHER" id="PTHR34547">
    <property type="entry name" value="YACP-LIKE NYN DOMAIN PROTEIN"/>
    <property type="match status" value="1"/>
</dbReference>
<dbReference type="Pfam" id="PF05991">
    <property type="entry name" value="NYN_YacP"/>
    <property type="match status" value="1"/>
</dbReference>
<dbReference type="PANTHER" id="PTHR34547:SF1">
    <property type="entry name" value="YACP-LIKE NYN DOMAIN PROTEIN"/>
    <property type="match status" value="1"/>
</dbReference>
<reference evidence="1 2" key="1">
    <citation type="submission" date="2018-05" db="EMBL/GenBank/DDBJ databases">
        <title>Genomic Encyclopedia of Type Strains, Phase III (KMG-III): the genomes of soil and plant-associated and newly described type strains.</title>
        <authorList>
            <person name="Whitman W."/>
        </authorList>
    </citation>
    <scope>NUCLEOTIDE SEQUENCE [LARGE SCALE GENOMIC DNA]</scope>
    <source>
        <strain evidence="1 2">CECT 5696</strain>
    </source>
</reference>
<organism evidence="1 2">
    <name type="scientific">Paenibacillus cellulosilyticus</name>
    <dbReference type="NCBI Taxonomy" id="375489"/>
    <lineage>
        <taxon>Bacteria</taxon>
        <taxon>Bacillati</taxon>
        <taxon>Bacillota</taxon>
        <taxon>Bacilli</taxon>
        <taxon>Bacillales</taxon>
        <taxon>Paenibacillaceae</taxon>
        <taxon>Paenibacillus</taxon>
    </lineage>
</organism>
<keyword evidence="2" id="KW-1185">Reference proteome</keyword>
<dbReference type="Proteomes" id="UP000246635">
    <property type="component" value="Unassembled WGS sequence"/>
</dbReference>
<dbReference type="EMBL" id="QGTQ01000032">
    <property type="protein sequence ID" value="PWV94311.1"/>
    <property type="molecule type" value="Genomic_DNA"/>
</dbReference>
<sequence>MNRKDVLLVDGYNVIGAWPILQRLRDEELEDARDALLDMLADYQGFTGMLVYVIFDAHQVPGHGAKFKQHSIQVVYTKEKETADECIERLVAELTMRGRDIYVATSDLTEQHVAFGKGALRVSARELLVDVQQKRKLIQATIRESEERPRKRNTVDGSLPLDVRAQFEQWRRGNM</sequence>
<evidence type="ECO:0008006" key="3">
    <source>
        <dbReference type="Google" id="ProtNLM"/>
    </source>
</evidence>
<dbReference type="AlphaFoldDB" id="A0A2V2YLG2"/>
<dbReference type="RefSeq" id="WP_110046844.1">
    <property type="nucleotide sequence ID" value="NZ_CP054613.1"/>
</dbReference>
<dbReference type="CDD" id="cd10912">
    <property type="entry name" value="PIN_YacP-like"/>
    <property type="match status" value="1"/>
</dbReference>
<proteinExistence type="predicted"/>
<comment type="caution">
    <text evidence="1">The sequence shown here is derived from an EMBL/GenBank/DDBJ whole genome shotgun (WGS) entry which is preliminary data.</text>
</comment>
<dbReference type="InterPro" id="IPR010298">
    <property type="entry name" value="YacP-like"/>
</dbReference>
<gene>
    <name evidence="1" type="ORF">DFQ01_13229</name>
</gene>
<name>A0A2V2YLG2_9BACL</name>
<evidence type="ECO:0000313" key="2">
    <source>
        <dbReference type="Proteomes" id="UP000246635"/>
    </source>
</evidence>
<evidence type="ECO:0000313" key="1">
    <source>
        <dbReference type="EMBL" id="PWV94311.1"/>
    </source>
</evidence>